<dbReference type="PANTHER" id="PTHR33609:SF1">
    <property type="entry name" value="TRANSPOSASE"/>
    <property type="match status" value="1"/>
</dbReference>
<accession>A0ABQ0Q4E6</accession>
<dbReference type="PANTHER" id="PTHR33609">
    <property type="entry name" value="LOW CALCIUM RESPONSE LOCUS PROTEIN S"/>
    <property type="match status" value="1"/>
</dbReference>
<comment type="caution">
    <text evidence="1">The sequence shown here is derived from an EMBL/GenBank/DDBJ whole genome shotgun (WGS) entry which is preliminary data.</text>
</comment>
<protein>
    <submittedName>
        <fullName evidence="1">Transposase</fullName>
    </submittedName>
</protein>
<evidence type="ECO:0000313" key="2">
    <source>
        <dbReference type="Proteomes" id="UP001062776"/>
    </source>
</evidence>
<gene>
    <name evidence="1" type="ORF">AA0535_2162</name>
</gene>
<proteinExistence type="predicted"/>
<keyword evidence="2" id="KW-1185">Reference proteome</keyword>
<dbReference type="EMBL" id="BAPV01000037">
    <property type="protein sequence ID" value="GBQ90963.1"/>
    <property type="molecule type" value="Genomic_DNA"/>
</dbReference>
<dbReference type="InterPro" id="IPR009057">
    <property type="entry name" value="Homeodomain-like_sf"/>
</dbReference>
<name>A0ABQ0Q4E6_9PROT</name>
<dbReference type="InterPro" id="IPR002514">
    <property type="entry name" value="Transposase_8"/>
</dbReference>
<organism evidence="1 2">
    <name type="scientific">Asaia krungthepensis NRIC 0535</name>
    <dbReference type="NCBI Taxonomy" id="1307925"/>
    <lineage>
        <taxon>Bacteria</taxon>
        <taxon>Pseudomonadati</taxon>
        <taxon>Pseudomonadota</taxon>
        <taxon>Alphaproteobacteria</taxon>
        <taxon>Acetobacterales</taxon>
        <taxon>Acetobacteraceae</taxon>
        <taxon>Asaia</taxon>
    </lineage>
</organism>
<sequence>MKRSRFLEEQIIGILKERKAGQKVADLCRKHGISDATFYKWKTRYGGLEVSEAKRRRTLEDENGRLKRLLADAMLDNTTLKEIVEEKWRHLPTNGRRSDTSGKVSP</sequence>
<reference evidence="1" key="1">
    <citation type="submission" date="2013-04" db="EMBL/GenBank/DDBJ databases">
        <title>The genome sequencing project of 58 acetic acid bacteria.</title>
        <authorList>
            <person name="Okamoto-Kainuma A."/>
            <person name="Ishikawa M."/>
            <person name="Umino S."/>
            <person name="Koizumi Y."/>
            <person name="Shiwa Y."/>
            <person name="Yoshikawa H."/>
            <person name="Matsutani M."/>
            <person name="Matsushita K."/>
        </authorList>
    </citation>
    <scope>NUCLEOTIDE SEQUENCE</scope>
    <source>
        <strain evidence="1">NRIC 0535</strain>
    </source>
</reference>
<dbReference type="InterPro" id="IPR052546">
    <property type="entry name" value="Transposase_8_domain"/>
</dbReference>
<dbReference type="Pfam" id="PF01527">
    <property type="entry name" value="HTH_Tnp_1"/>
    <property type="match status" value="1"/>
</dbReference>
<dbReference type="SUPFAM" id="SSF46689">
    <property type="entry name" value="Homeodomain-like"/>
    <property type="match status" value="1"/>
</dbReference>
<dbReference type="Proteomes" id="UP001062776">
    <property type="component" value="Unassembled WGS sequence"/>
</dbReference>
<evidence type="ECO:0000313" key="1">
    <source>
        <dbReference type="EMBL" id="GBQ90963.1"/>
    </source>
</evidence>